<name>A0ABZ1PQL8_9ACTN</name>
<evidence type="ECO:0000256" key="1">
    <source>
        <dbReference type="SAM" id="MobiDB-lite"/>
    </source>
</evidence>
<keyword evidence="2" id="KW-1133">Transmembrane helix</keyword>
<keyword evidence="4" id="KW-1185">Reference proteome</keyword>
<organism evidence="3 4">
    <name type="scientific">Micromonospora zamorensis</name>
    <dbReference type="NCBI Taxonomy" id="709883"/>
    <lineage>
        <taxon>Bacteria</taxon>
        <taxon>Bacillati</taxon>
        <taxon>Actinomycetota</taxon>
        <taxon>Actinomycetes</taxon>
        <taxon>Micromonosporales</taxon>
        <taxon>Micromonosporaceae</taxon>
        <taxon>Micromonospora</taxon>
    </lineage>
</organism>
<proteinExistence type="predicted"/>
<evidence type="ECO:0000256" key="2">
    <source>
        <dbReference type="SAM" id="Phobius"/>
    </source>
</evidence>
<feature type="region of interest" description="Disordered" evidence="1">
    <location>
        <begin position="1"/>
        <end position="21"/>
    </location>
</feature>
<dbReference type="EMBL" id="CP107941">
    <property type="protein sequence ID" value="WUI85433.1"/>
    <property type="molecule type" value="Genomic_DNA"/>
</dbReference>
<evidence type="ECO:0000313" key="4">
    <source>
        <dbReference type="Proteomes" id="UP001346877"/>
    </source>
</evidence>
<dbReference type="RefSeq" id="WP_328375694.1">
    <property type="nucleotide sequence ID" value="NZ_CP107941.1"/>
</dbReference>
<protein>
    <submittedName>
        <fullName evidence="3">Uncharacterized protein</fullName>
    </submittedName>
</protein>
<accession>A0ABZ1PQL8</accession>
<sequence length="183" mass="19299">MASDGPSESDQGKPKTTPPNARVACNAGVITGIGEILFLPAVVWVGASVAAGVLGNAAYDAVKAALGRVRRRETATPPPDLDLVRLARVALDLASSQPGLAKLHDGEAFVSCKESTDGWRVIFHFHSDDDAVVWLSVEDGREDVKASVRLPRTGGVQRNEGQVDEEALRVLRAANGLDALPPE</sequence>
<keyword evidence="2" id="KW-0812">Transmembrane</keyword>
<gene>
    <name evidence="3" type="ORF">OG375_14325</name>
</gene>
<dbReference type="Proteomes" id="UP001346877">
    <property type="component" value="Chromosome"/>
</dbReference>
<reference evidence="3 4" key="1">
    <citation type="submission" date="2022-10" db="EMBL/GenBank/DDBJ databases">
        <title>The complete genomes of actinobacterial strains from the NBC collection.</title>
        <authorList>
            <person name="Joergensen T.S."/>
            <person name="Alvarez Arevalo M."/>
            <person name="Sterndorff E.B."/>
            <person name="Faurdal D."/>
            <person name="Vuksanovic O."/>
            <person name="Mourched A.-S."/>
            <person name="Charusanti P."/>
            <person name="Shaw S."/>
            <person name="Blin K."/>
            <person name="Weber T."/>
        </authorList>
    </citation>
    <scope>NUCLEOTIDE SEQUENCE [LARGE SCALE GENOMIC DNA]</scope>
    <source>
        <strain evidence="3 4">NBC_00396</strain>
    </source>
</reference>
<keyword evidence="2" id="KW-0472">Membrane</keyword>
<evidence type="ECO:0000313" key="3">
    <source>
        <dbReference type="EMBL" id="WUI85433.1"/>
    </source>
</evidence>
<feature type="transmembrane region" description="Helical" evidence="2">
    <location>
        <begin position="41"/>
        <end position="62"/>
    </location>
</feature>